<dbReference type="EMBL" id="AMKT01000037">
    <property type="protein sequence ID" value="OXG23025.1"/>
    <property type="molecule type" value="Genomic_DNA"/>
</dbReference>
<dbReference type="Proteomes" id="UP000199727">
    <property type="component" value="Unassembled WGS sequence"/>
</dbReference>
<comment type="caution">
    <text evidence="1">The sequence shown here is derived from an EMBL/GenBank/DDBJ whole genome shotgun (WGS) entry which is preliminary data.</text>
</comment>
<dbReference type="AlphaFoldDB" id="A0A854QG34"/>
<sequence length="364" mass="41221">MEQTSSENPRQVTTYEQVARAVLGREEADGKPVIPKKLLPCIEWMMEQVILPPYIDSIGKGFFTKQKKPMAAQWHTFGEILGPLVMLWLWVEESEKGLKSYMVFSDGSSGGLLRLASMPQQLEWLGVDGLVTHHTKAALKAHGQTVLMVKLANLHIIMIDLINDAMLEAHFLQNSTCNCPPFNNNQPATPHSPTLVIAQVQVMPQAPKGYMLQQFKWLDPTKHLPLGDTGKAARTFLGSINACFSCCKTGHHWLICPTCPPPPPLHRCLTLPTKANLSISQASSWFTMWLELYGKHTVSWDEWKMLLKTHLLTRGWEQKLRHKFMLLRCLDTTPTAFDTFFHLLISHQTLLCNFEDLMRLAGEI</sequence>
<proteinExistence type="predicted"/>
<gene>
    <name evidence="1" type="ORF">C361_02790</name>
</gene>
<name>A0A854QG34_CRYNE</name>
<reference evidence="1 2" key="1">
    <citation type="submission" date="2017-06" db="EMBL/GenBank/DDBJ databases">
        <title>Global population genomics of the pathogenic fungus Cryptococcus neoformans var. grubii.</title>
        <authorList>
            <person name="Cuomo C."/>
            <person name="Litvintseva A."/>
            <person name="Chen Y."/>
            <person name="Young S."/>
            <person name="Zeng Q."/>
            <person name="Chapman S."/>
            <person name="Gujja S."/>
            <person name="Saif S."/>
            <person name="Birren B."/>
        </authorList>
    </citation>
    <scope>NUCLEOTIDE SEQUENCE [LARGE SCALE GENOMIC DNA]</scope>
    <source>
        <strain evidence="1 2">Tu259-1</strain>
    </source>
</reference>
<protein>
    <submittedName>
        <fullName evidence="1">Uncharacterized protein</fullName>
    </submittedName>
</protein>
<evidence type="ECO:0000313" key="1">
    <source>
        <dbReference type="EMBL" id="OXG23025.1"/>
    </source>
</evidence>
<accession>A0A854QG34</accession>
<evidence type="ECO:0000313" key="2">
    <source>
        <dbReference type="Proteomes" id="UP000199727"/>
    </source>
</evidence>
<dbReference type="OrthoDB" id="2578392at2759"/>
<organism evidence="1 2">
    <name type="scientific">Cryptococcus neoformans Tu259-1</name>
    <dbReference type="NCBI Taxonomy" id="1230072"/>
    <lineage>
        <taxon>Eukaryota</taxon>
        <taxon>Fungi</taxon>
        <taxon>Dikarya</taxon>
        <taxon>Basidiomycota</taxon>
        <taxon>Agaricomycotina</taxon>
        <taxon>Tremellomycetes</taxon>
        <taxon>Tremellales</taxon>
        <taxon>Cryptococcaceae</taxon>
        <taxon>Cryptococcus</taxon>
        <taxon>Cryptococcus neoformans species complex</taxon>
    </lineage>
</organism>